<reference evidence="1 2" key="1">
    <citation type="journal article" date="2017" name="Genome Announc.">
        <title>Genome sequence of the saprophytic ascomycete Epicoccum nigrum ICMP 19927 strain isolated from New Zealand.</title>
        <authorList>
            <person name="Fokin M."/>
            <person name="Fleetwood D."/>
            <person name="Weir B.S."/>
            <person name="Villas-Boas S.G."/>
        </authorList>
    </citation>
    <scope>NUCLEOTIDE SEQUENCE [LARGE SCALE GENOMIC DNA]</scope>
    <source>
        <strain evidence="1 2">ICMP 19927</strain>
    </source>
</reference>
<name>A0A1Y2MG34_EPING</name>
<gene>
    <name evidence="1" type="ORF">B5807_01395</name>
</gene>
<proteinExistence type="predicted"/>
<dbReference type="STRING" id="105696.A0A1Y2MG34"/>
<protein>
    <submittedName>
        <fullName evidence="1">Uncharacterized protein</fullName>
    </submittedName>
</protein>
<sequence>MALLKGLNIDTEELSLTRKDVCRIINVISPNCAPMSNHPTYKHAVLMIRSRRASKKEWVIDLCGAQYGLYQSLSEWQQYADDFVQNLSSRSRPGAAKQMLESKAQDRGVPALTYGLAGRATQALDAATTTWVSQQGPLSRLRSLPGAAYQQQKASLLQSLSTVVRTFVATNDFAALVRREKQSVGLL</sequence>
<organism evidence="1 2">
    <name type="scientific">Epicoccum nigrum</name>
    <name type="common">Soil fungus</name>
    <name type="synonym">Epicoccum purpurascens</name>
    <dbReference type="NCBI Taxonomy" id="105696"/>
    <lineage>
        <taxon>Eukaryota</taxon>
        <taxon>Fungi</taxon>
        <taxon>Dikarya</taxon>
        <taxon>Ascomycota</taxon>
        <taxon>Pezizomycotina</taxon>
        <taxon>Dothideomycetes</taxon>
        <taxon>Pleosporomycetidae</taxon>
        <taxon>Pleosporales</taxon>
        <taxon>Pleosporineae</taxon>
        <taxon>Didymellaceae</taxon>
        <taxon>Epicoccum</taxon>
    </lineage>
</organism>
<dbReference type="Proteomes" id="UP000193240">
    <property type="component" value="Unassembled WGS sequence"/>
</dbReference>
<dbReference type="InParanoid" id="A0A1Y2MG34"/>
<evidence type="ECO:0000313" key="1">
    <source>
        <dbReference type="EMBL" id="OSS54208.1"/>
    </source>
</evidence>
<evidence type="ECO:0000313" key="2">
    <source>
        <dbReference type="Proteomes" id="UP000193240"/>
    </source>
</evidence>
<dbReference type="AlphaFoldDB" id="A0A1Y2MG34"/>
<accession>A0A1Y2MG34</accession>
<dbReference type="EMBL" id="KZ107838">
    <property type="protein sequence ID" value="OSS54208.1"/>
    <property type="molecule type" value="Genomic_DNA"/>
</dbReference>
<keyword evidence="2" id="KW-1185">Reference proteome</keyword>